<evidence type="ECO:0000313" key="11">
    <source>
        <dbReference type="Proteomes" id="UP000018468"/>
    </source>
</evidence>
<evidence type="ECO:0000256" key="3">
    <source>
        <dbReference type="ARBA" id="ARBA00008295"/>
    </source>
</evidence>
<dbReference type="CTD" id="9069"/>
<keyword evidence="4" id="KW-0796">Tight junction</keyword>
<dbReference type="FunCoup" id="W5NP88">
    <property type="interactions" value="633"/>
</dbReference>
<reference evidence="10" key="2">
    <citation type="submission" date="2025-08" db="UniProtKB">
        <authorList>
            <consortium name="Ensembl"/>
        </authorList>
    </citation>
    <scope>IDENTIFICATION</scope>
</reference>
<name>W5NP88_LEPOC</name>
<dbReference type="AlphaFoldDB" id="W5NP88"/>
<dbReference type="RefSeq" id="XP_015213431.1">
    <property type="nucleotide sequence ID" value="XM_015357945.2"/>
</dbReference>
<dbReference type="OrthoDB" id="3031595at2759"/>
<dbReference type="Ensembl" id="ENSLOCT00000022488.1">
    <property type="protein sequence ID" value="ENSLOCP00000022447.1"/>
    <property type="gene ID" value="ENSLOCG00000018346.1"/>
</dbReference>
<dbReference type="PANTHER" id="PTHR16703">
    <property type="entry name" value="CLAUDIN-12"/>
    <property type="match status" value="1"/>
</dbReference>
<keyword evidence="6" id="KW-0965">Cell junction</keyword>
<dbReference type="Pfam" id="PF00822">
    <property type="entry name" value="PMP22_Claudin"/>
    <property type="match status" value="1"/>
</dbReference>
<dbReference type="GeneTree" id="ENSGT00400000022250"/>
<dbReference type="InterPro" id="IPR004031">
    <property type="entry name" value="PMP22/EMP/MP20/Claudin"/>
</dbReference>
<feature type="transmembrane region" description="Helical" evidence="9">
    <location>
        <begin position="176"/>
        <end position="198"/>
    </location>
</feature>
<dbReference type="Proteomes" id="UP000018468">
    <property type="component" value="Linkage group LG11"/>
</dbReference>
<dbReference type="InterPro" id="IPR017974">
    <property type="entry name" value="Claudin_CS"/>
</dbReference>
<evidence type="ECO:0000256" key="1">
    <source>
        <dbReference type="ARBA" id="ARBA00004141"/>
    </source>
</evidence>
<dbReference type="eggNOG" id="ENOG502QR4G">
    <property type="taxonomic scope" value="Eukaryota"/>
</dbReference>
<evidence type="ECO:0000256" key="9">
    <source>
        <dbReference type="SAM" id="Phobius"/>
    </source>
</evidence>
<evidence type="ECO:0000256" key="7">
    <source>
        <dbReference type="ARBA" id="ARBA00022989"/>
    </source>
</evidence>
<keyword evidence="5 9" id="KW-0812">Transmembrane</keyword>
<dbReference type="PROSITE" id="PS01346">
    <property type="entry name" value="CLAUDIN"/>
    <property type="match status" value="1"/>
</dbReference>
<dbReference type="KEGG" id="loc:102686772"/>
<dbReference type="Bgee" id="ENSLOCG00000018346">
    <property type="expression patterns" value="Expressed in embryo and 13 other cell types or tissues"/>
</dbReference>
<dbReference type="RefSeq" id="XP_015213430.1">
    <property type="nucleotide sequence ID" value="XM_015357944.2"/>
</dbReference>
<dbReference type="InterPro" id="IPR013287">
    <property type="entry name" value="Claudin12"/>
</dbReference>
<dbReference type="Gene3D" id="1.20.140.150">
    <property type="match status" value="1"/>
</dbReference>
<evidence type="ECO:0000256" key="8">
    <source>
        <dbReference type="ARBA" id="ARBA00023136"/>
    </source>
</evidence>
<dbReference type="OMA" id="FYNTHLN"/>
<keyword evidence="8 9" id="KW-0472">Membrane</keyword>
<dbReference type="GeneID" id="102686772"/>
<dbReference type="PRINTS" id="PR01872">
    <property type="entry name" value="CLAUDIN12"/>
</dbReference>
<dbReference type="GO" id="GO:0005923">
    <property type="term" value="C:bicellular tight junction"/>
    <property type="evidence" value="ECO:0007669"/>
    <property type="project" value="UniProtKB-SubCell"/>
</dbReference>
<accession>W5NP88</accession>
<reference evidence="11" key="1">
    <citation type="submission" date="2011-12" db="EMBL/GenBank/DDBJ databases">
        <title>The Draft Genome of Lepisosteus oculatus.</title>
        <authorList>
            <consortium name="The Broad Institute Genome Assembly &amp; Analysis Group"/>
            <consortium name="Computational R&amp;D Group"/>
            <consortium name="and Sequencing Platform"/>
            <person name="Di Palma F."/>
            <person name="Alfoldi J."/>
            <person name="Johnson J."/>
            <person name="Berlin A."/>
            <person name="Gnerre S."/>
            <person name="Jaffe D."/>
            <person name="MacCallum I."/>
            <person name="Young S."/>
            <person name="Walker B.J."/>
            <person name="Lander E.S."/>
            <person name="Lindblad-Toh K."/>
        </authorList>
    </citation>
    <scope>NUCLEOTIDE SEQUENCE [LARGE SCALE GENOMIC DNA]</scope>
</reference>
<dbReference type="PANTHER" id="PTHR16703:SF3">
    <property type="entry name" value="CLAUDIN-12"/>
    <property type="match status" value="1"/>
</dbReference>
<evidence type="ECO:0000256" key="6">
    <source>
        <dbReference type="ARBA" id="ARBA00022949"/>
    </source>
</evidence>
<evidence type="ECO:0000313" key="10">
    <source>
        <dbReference type="Ensembl" id="ENSLOCP00000022447.1"/>
    </source>
</evidence>
<evidence type="ECO:0000256" key="4">
    <source>
        <dbReference type="ARBA" id="ARBA00022427"/>
    </source>
</evidence>
<feature type="transmembrane region" description="Helical" evidence="9">
    <location>
        <begin position="134"/>
        <end position="156"/>
    </location>
</feature>
<proteinExistence type="inferred from homology"/>
<comment type="subcellular location">
    <subcellularLocation>
        <location evidence="2">Cell junction</location>
        <location evidence="2">Tight junction</location>
    </subcellularLocation>
    <subcellularLocation>
        <location evidence="1">Membrane</location>
        <topology evidence="1">Multi-pass membrane protein</topology>
    </subcellularLocation>
</comment>
<reference evidence="10" key="3">
    <citation type="submission" date="2025-09" db="UniProtKB">
        <authorList>
            <consortium name="Ensembl"/>
        </authorList>
    </citation>
    <scope>IDENTIFICATION</scope>
</reference>
<keyword evidence="11" id="KW-1185">Reference proteome</keyword>
<dbReference type="HOGENOM" id="CLU_063070_0_0_1"/>
<sequence>MTCRDIHATTVFAFVIALFSVGGLVIATLIPQWRVTALTTFNKNAKNVTVYDGLWAKCVRLEGSTNCLIFDSEWYSRVDQLDLRVLQFALPISIFFSSLSLFLGLTGMCKTACCSDVPDVPLTKCLVNSAGCHLVAGIFYFLSGGIGMAPSVWFIFYTSNLNKKFDHIFSTDFAAYVAIGSSGGLLLAACLLFLWYCLCKTLPSPFWLPLYSQPAAVHAYPPHSPPSNSYSSPVYPPQACVPQSYGSQVSNPQAYVSQTSVPQGMGPHTYMSQISAPDGYGSEVCASQAYAPQSYTSQSYGSPDYRYSTRSRLSTIEIDIPLHGQAY</sequence>
<feature type="transmembrane region" description="Helical" evidence="9">
    <location>
        <begin position="12"/>
        <end position="33"/>
    </location>
</feature>
<dbReference type="EMBL" id="AHAT01004670">
    <property type="status" value="NOT_ANNOTATED_CDS"/>
    <property type="molecule type" value="Genomic_DNA"/>
</dbReference>
<feature type="transmembrane region" description="Helical" evidence="9">
    <location>
        <begin position="85"/>
        <end position="105"/>
    </location>
</feature>
<evidence type="ECO:0000256" key="5">
    <source>
        <dbReference type="ARBA" id="ARBA00022692"/>
    </source>
</evidence>
<dbReference type="GO" id="GO:0005886">
    <property type="term" value="C:plasma membrane"/>
    <property type="evidence" value="ECO:0000318"/>
    <property type="project" value="GO_Central"/>
</dbReference>
<evidence type="ECO:0000256" key="2">
    <source>
        <dbReference type="ARBA" id="ARBA00004435"/>
    </source>
</evidence>
<protein>
    <submittedName>
        <fullName evidence="10">Claudin 12</fullName>
    </submittedName>
</protein>
<comment type="similarity">
    <text evidence="3">Belongs to the claudin family.</text>
</comment>
<organism evidence="10 11">
    <name type="scientific">Lepisosteus oculatus</name>
    <name type="common">Spotted gar</name>
    <dbReference type="NCBI Taxonomy" id="7918"/>
    <lineage>
        <taxon>Eukaryota</taxon>
        <taxon>Metazoa</taxon>
        <taxon>Chordata</taxon>
        <taxon>Craniata</taxon>
        <taxon>Vertebrata</taxon>
        <taxon>Euteleostomi</taxon>
        <taxon>Actinopterygii</taxon>
        <taxon>Neopterygii</taxon>
        <taxon>Holostei</taxon>
        <taxon>Semionotiformes</taxon>
        <taxon>Lepisosteidae</taxon>
        <taxon>Lepisosteus</taxon>
    </lineage>
</organism>
<dbReference type="InParanoid" id="W5NP88"/>
<keyword evidence="7 9" id="KW-1133">Transmembrane helix</keyword>
<dbReference type="STRING" id="7918.ENSLOCP00000022447"/>